<keyword evidence="3" id="KW-1185">Reference proteome</keyword>
<evidence type="ECO:0000313" key="2">
    <source>
        <dbReference type="EMBL" id="AKJ71826.1"/>
    </source>
</evidence>
<gene>
    <name evidence="2" type="ORF">TIN3_29</name>
</gene>
<protein>
    <submittedName>
        <fullName evidence="2">Putative lysozyme</fullName>
    </submittedName>
</protein>
<evidence type="ECO:0000256" key="1">
    <source>
        <dbReference type="SAM" id="MobiDB-lite"/>
    </source>
</evidence>
<dbReference type="EMBL" id="KR011063">
    <property type="protein sequence ID" value="AKJ71826.1"/>
    <property type="molecule type" value="Genomic_DNA"/>
</dbReference>
<name>A0A0K0N5F6_9CAUD</name>
<dbReference type="GeneID" id="26641116"/>
<dbReference type="KEGG" id="vg:26641116"/>
<dbReference type="Proteomes" id="UP000203663">
    <property type="component" value="Segment"/>
</dbReference>
<feature type="compositionally biased region" description="Gly residues" evidence="1">
    <location>
        <begin position="159"/>
        <end position="169"/>
    </location>
</feature>
<accession>A0A0K0N5F6</accession>
<dbReference type="OrthoDB" id="9719at10239"/>
<feature type="region of interest" description="Disordered" evidence="1">
    <location>
        <begin position="127"/>
        <end position="169"/>
    </location>
</feature>
<dbReference type="RefSeq" id="YP_009214795.1">
    <property type="nucleotide sequence ID" value="NC_028966.1"/>
</dbReference>
<organism evidence="2 3">
    <name type="scientific">Tsukamurella phage TIN3</name>
    <dbReference type="NCBI Taxonomy" id="1636546"/>
    <lineage>
        <taxon>Viruses</taxon>
        <taxon>Duplodnaviria</taxon>
        <taxon>Heunggongvirae</taxon>
        <taxon>Uroviricota</taxon>
        <taxon>Caudoviricetes</taxon>
        <taxon>Tinduovirus</taxon>
        <taxon>Tinduovirus TIN3</taxon>
    </lineage>
</organism>
<sequence>MSVKIIGDIAAEFNRLGGRSVFTRGWESRGNGQSSNYGGLLLHHTAGSRNVNIDQILISGRWDLAGPLCNFCIMYDGDLGVIAAHPANHAGEPRWMPDGAFSTNWSLQPRDYRLRNPVPWSGADGSGSVRVGQAPCHRDPQCSGQGRTIPVGQVPSGHLRGGQVGPRLR</sequence>
<evidence type="ECO:0000313" key="3">
    <source>
        <dbReference type="Proteomes" id="UP000203663"/>
    </source>
</evidence>
<proteinExistence type="predicted"/>
<reference evidence="2 3" key="1">
    <citation type="journal article" date="2015" name="Appl. Environ. Microbiol.">
        <title>Three of a Kind: Genetically Similar Tsukamurella Phages TIN2, TIN3, and TIN4.</title>
        <authorList>
            <person name="Dyson Z.A."/>
            <person name="Tucci J."/>
            <person name="Seviour R.J."/>
            <person name="Petrovski S."/>
        </authorList>
    </citation>
    <scope>NUCLEOTIDE SEQUENCE [LARGE SCALE GENOMIC DNA]</scope>
</reference>